<protein>
    <submittedName>
        <fullName evidence="2">Uncharacterized protein</fullName>
    </submittedName>
</protein>
<sequence length="117" mass="13139">MGSSELVIFKSARRNSVTVMQLIRYNVFLTLFLSCKCAEGTPGEKGNSNLRLRLNRNFTPSTSLKEPQQISARNVVSSTPATHDTPQDIKKEIVERQGNAERVNQFDIMHMGSILSR</sequence>
<dbReference type="Proteomes" id="UP000053237">
    <property type="component" value="Unassembled WGS sequence"/>
</dbReference>
<evidence type="ECO:0000313" key="3">
    <source>
        <dbReference type="Proteomes" id="UP000053237"/>
    </source>
</evidence>
<dbReference type="EMBL" id="CAIX01000043">
    <property type="protein sequence ID" value="CCI43095.1"/>
    <property type="molecule type" value="Genomic_DNA"/>
</dbReference>
<evidence type="ECO:0000256" key="1">
    <source>
        <dbReference type="SAM" id="MobiDB-lite"/>
    </source>
</evidence>
<dbReference type="AlphaFoldDB" id="A0A024G965"/>
<comment type="caution">
    <text evidence="2">The sequence shown here is derived from an EMBL/GenBank/DDBJ whole genome shotgun (WGS) entry which is preliminary data.</text>
</comment>
<feature type="compositionally biased region" description="Polar residues" evidence="1">
    <location>
        <begin position="61"/>
        <end position="84"/>
    </location>
</feature>
<feature type="region of interest" description="Disordered" evidence="1">
    <location>
        <begin position="61"/>
        <end position="86"/>
    </location>
</feature>
<proteinExistence type="predicted"/>
<keyword evidence="3" id="KW-1185">Reference proteome</keyword>
<name>A0A024G965_9STRA</name>
<accession>A0A024G965</accession>
<dbReference type="InParanoid" id="A0A024G965"/>
<organism evidence="2 3">
    <name type="scientific">Albugo candida</name>
    <dbReference type="NCBI Taxonomy" id="65357"/>
    <lineage>
        <taxon>Eukaryota</taxon>
        <taxon>Sar</taxon>
        <taxon>Stramenopiles</taxon>
        <taxon>Oomycota</taxon>
        <taxon>Peronosporomycetes</taxon>
        <taxon>Albuginales</taxon>
        <taxon>Albuginaceae</taxon>
        <taxon>Albugo</taxon>
    </lineage>
</organism>
<evidence type="ECO:0000313" key="2">
    <source>
        <dbReference type="EMBL" id="CCI43095.1"/>
    </source>
</evidence>
<gene>
    <name evidence="2" type="ORF">BN9_038790</name>
</gene>
<reference evidence="2 3" key="1">
    <citation type="submission" date="2012-05" db="EMBL/GenBank/DDBJ databases">
        <title>Recombination and specialization in a pathogen metapopulation.</title>
        <authorList>
            <person name="Gardiner A."/>
            <person name="Kemen E."/>
            <person name="Schultz-Larsen T."/>
            <person name="MacLean D."/>
            <person name="Van Oosterhout C."/>
            <person name="Jones J.D.G."/>
        </authorList>
    </citation>
    <scope>NUCLEOTIDE SEQUENCE [LARGE SCALE GENOMIC DNA]</scope>
    <source>
        <strain evidence="2 3">Ac Nc2</strain>
    </source>
</reference>